<feature type="transmembrane region" description="Helical" evidence="8">
    <location>
        <begin position="480"/>
        <end position="498"/>
    </location>
</feature>
<evidence type="ECO:0000256" key="6">
    <source>
        <dbReference type="ARBA" id="ARBA00023136"/>
    </source>
</evidence>
<dbReference type="Pfam" id="PF00083">
    <property type="entry name" value="Sugar_tr"/>
    <property type="match status" value="1"/>
</dbReference>
<feature type="transmembrane region" description="Helical" evidence="8">
    <location>
        <begin position="348"/>
        <end position="369"/>
    </location>
</feature>
<proteinExistence type="inferred from homology"/>
<comment type="similarity">
    <text evidence="2 7">Belongs to the major facilitator superfamily. Sugar transporter (TC 2.A.1.1) family.</text>
</comment>
<dbReference type="PROSITE" id="PS50850">
    <property type="entry name" value="MFS"/>
    <property type="match status" value="1"/>
</dbReference>
<evidence type="ECO:0000313" key="10">
    <source>
        <dbReference type="EMBL" id="KAL2840357.1"/>
    </source>
</evidence>
<feature type="transmembrane region" description="Helical" evidence="8">
    <location>
        <begin position="159"/>
        <end position="181"/>
    </location>
</feature>
<evidence type="ECO:0000259" key="9">
    <source>
        <dbReference type="PROSITE" id="PS50850"/>
    </source>
</evidence>
<dbReference type="PANTHER" id="PTHR48022">
    <property type="entry name" value="PLASTIDIC GLUCOSE TRANSPORTER 4"/>
    <property type="match status" value="1"/>
</dbReference>
<dbReference type="RefSeq" id="XP_070894008.1">
    <property type="nucleotide sequence ID" value="XM_071047015.1"/>
</dbReference>
<protein>
    <submittedName>
        <fullName evidence="10">General substrate transporter</fullName>
    </submittedName>
</protein>
<feature type="transmembrane region" description="Helical" evidence="8">
    <location>
        <begin position="134"/>
        <end position="153"/>
    </location>
</feature>
<comment type="caution">
    <text evidence="10">The sequence shown here is derived from an EMBL/GenBank/DDBJ whole genome shotgun (WGS) entry which is preliminary data.</text>
</comment>
<dbReference type="Gene3D" id="1.20.1250.20">
    <property type="entry name" value="MFS general substrate transporter like domains"/>
    <property type="match status" value="1"/>
</dbReference>
<feature type="transmembrane region" description="Helical" evidence="8">
    <location>
        <begin position="56"/>
        <end position="82"/>
    </location>
</feature>
<name>A0ABR4JMP6_9EURO</name>
<evidence type="ECO:0000256" key="3">
    <source>
        <dbReference type="ARBA" id="ARBA00022448"/>
    </source>
</evidence>
<dbReference type="PANTHER" id="PTHR48022:SF15">
    <property type="entry name" value="ALPHA-GLUCOSIDE TRANSPORTER, PUTATIVE (AFU_ORTHOLOGUE AFUA_5G00500)-RELATED"/>
    <property type="match status" value="1"/>
</dbReference>
<evidence type="ECO:0000256" key="2">
    <source>
        <dbReference type="ARBA" id="ARBA00010992"/>
    </source>
</evidence>
<evidence type="ECO:0000256" key="4">
    <source>
        <dbReference type="ARBA" id="ARBA00022692"/>
    </source>
</evidence>
<feature type="transmembrane region" description="Helical" evidence="8">
    <location>
        <begin position="193"/>
        <end position="212"/>
    </location>
</feature>
<dbReference type="PROSITE" id="PS00217">
    <property type="entry name" value="SUGAR_TRANSPORT_2"/>
    <property type="match status" value="1"/>
</dbReference>
<dbReference type="SUPFAM" id="SSF103473">
    <property type="entry name" value="MFS general substrate transporter"/>
    <property type="match status" value="1"/>
</dbReference>
<feature type="transmembrane region" description="Helical" evidence="8">
    <location>
        <begin position="378"/>
        <end position="399"/>
    </location>
</feature>
<feature type="transmembrane region" description="Helical" evidence="8">
    <location>
        <begin position="224"/>
        <end position="245"/>
    </location>
</feature>
<organism evidence="10 11">
    <name type="scientific">Aspergillus pseudodeflectus</name>
    <dbReference type="NCBI Taxonomy" id="176178"/>
    <lineage>
        <taxon>Eukaryota</taxon>
        <taxon>Fungi</taxon>
        <taxon>Dikarya</taxon>
        <taxon>Ascomycota</taxon>
        <taxon>Pezizomycotina</taxon>
        <taxon>Eurotiomycetes</taxon>
        <taxon>Eurotiomycetidae</taxon>
        <taxon>Eurotiales</taxon>
        <taxon>Aspergillaceae</taxon>
        <taxon>Aspergillus</taxon>
        <taxon>Aspergillus subgen. Nidulantes</taxon>
    </lineage>
</organism>
<sequence>MNSKQPTEDRKSLDMAQADATHTEFAVESERATTQFGFAKWKKSVSAFRQHKRVSFWCIIIMMFLVNFGFDALISGQALAFPAFREDYGHYYAPADDYVVSALWQSLWSAANTLGIVAGSFIAGFTNDRLGRRFSFWANLVFSVVSSFALLFAPNVQTLFAAKLVFGVSVGLSYTTAPLYVAENAPSEVRGTLLSFFNMFVVLGQFLAVVVANPLSRVAGSWSYKGTFCMTLLIPSILIFLLPFLPESPVWYIMKGRESDARRAISRLHAPATAVRVDEIVAELKRNISRQTTANQDTQPGWLEIFKGGNLRRTVLVTILYSIAFGSGMPLVLNYQAYFYQLAGIRDAFAVALGSFALMLVGTLCSLVLPDIAGQRKVMLYGAALLIVWDLIIGSVGFAPAENRTAVIVTVAFVASWAFVYQLTIGTVVFVIAPEIPSQRLRAKTQAFGTIVANILGWGIAFAIPYLFNPDQANLGARLLLIFVGLGTPLTVYLWVYLPETRNRSLAELDEWYNRARE</sequence>
<feature type="transmembrane region" description="Helical" evidence="8">
    <location>
        <begin position="445"/>
        <end position="468"/>
    </location>
</feature>
<keyword evidence="4 8" id="KW-0812">Transmembrane</keyword>
<evidence type="ECO:0000256" key="5">
    <source>
        <dbReference type="ARBA" id="ARBA00022989"/>
    </source>
</evidence>
<feature type="domain" description="Major facilitator superfamily (MFS) profile" evidence="9">
    <location>
        <begin position="55"/>
        <end position="502"/>
    </location>
</feature>
<evidence type="ECO:0000256" key="8">
    <source>
        <dbReference type="SAM" id="Phobius"/>
    </source>
</evidence>
<dbReference type="NCBIfam" id="TIGR00879">
    <property type="entry name" value="SP"/>
    <property type="match status" value="1"/>
</dbReference>
<dbReference type="InterPro" id="IPR036259">
    <property type="entry name" value="MFS_trans_sf"/>
</dbReference>
<evidence type="ECO:0000256" key="1">
    <source>
        <dbReference type="ARBA" id="ARBA00004141"/>
    </source>
</evidence>
<dbReference type="EMBL" id="JBFXLR010000066">
    <property type="protein sequence ID" value="KAL2840357.1"/>
    <property type="molecule type" value="Genomic_DNA"/>
</dbReference>
<reference evidence="10 11" key="1">
    <citation type="submission" date="2024-07" db="EMBL/GenBank/DDBJ databases">
        <title>Section-level genome sequencing and comparative genomics of Aspergillus sections Usti and Cavernicolus.</title>
        <authorList>
            <consortium name="Lawrence Berkeley National Laboratory"/>
            <person name="Nybo J.L."/>
            <person name="Vesth T.C."/>
            <person name="Theobald S."/>
            <person name="Frisvad J.C."/>
            <person name="Larsen T.O."/>
            <person name="Kjaerboelling I."/>
            <person name="Rothschild-Mancinelli K."/>
            <person name="Lyhne E.K."/>
            <person name="Kogle M.E."/>
            <person name="Barry K."/>
            <person name="Clum A."/>
            <person name="Na H."/>
            <person name="Ledsgaard L."/>
            <person name="Lin J."/>
            <person name="Lipzen A."/>
            <person name="Kuo A."/>
            <person name="Riley R."/>
            <person name="Mondo S."/>
            <person name="LaButti K."/>
            <person name="Haridas S."/>
            <person name="Pangalinan J."/>
            <person name="Salamov A.A."/>
            <person name="Simmons B.A."/>
            <person name="Magnuson J.K."/>
            <person name="Chen J."/>
            <person name="Drula E."/>
            <person name="Henrissat B."/>
            <person name="Wiebenga A."/>
            <person name="Lubbers R.J."/>
            <person name="Gomes A.C."/>
            <person name="Macurrencykelacurrency M.R."/>
            <person name="Stajich J."/>
            <person name="Grigoriev I.V."/>
            <person name="Mortensen U.H."/>
            <person name="De vries R.P."/>
            <person name="Baker S.E."/>
            <person name="Andersen M.R."/>
        </authorList>
    </citation>
    <scope>NUCLEOTIDE SEQUENCE [LARGE SCALE GENOMIC DNA]</scope>
    <source>
        <strain evidence="10 11">CBS 756.74</strain>
    </source>
</reference>
<keyword evidence="6 8" id="KW-0472">Membrane</keyword>
<accession>A0ABR4JMP6</accession>
<dbReference type="Proteomes" id="UP001610444">
    <property type="component" value="Unassembled WGS sequence"/>
</dbReference>
<feature type="transmembrane region" description="Helical" evidence="8">
    <location>
        <begin position="405"/>
        <end position="433"/>
    </location>
</feature>
<dbReference type="GeneID" id="98162179"/>
<evidence type="ECO:0000256" key="7">
    <source>
        <dbReference type="RuleBase" id="RU003346"/>
    </source>
</evidence>
<keyword evidence="11" id="KW-1185">Reference proteome</keyword>
<comment type="subcellular location">
    <subcellularLocation>
        <location evidence="1">Membrane</location>
        <topology evidence="1">Multi-pass membrane protein</topology>
    </subcellularLocation>
</comment>
<feature type="transmembrane region" description="Helical" evidence="8">
    <location>
        <begin position="315"/>
        <end position="336"/>
    </location>
</feature>
<feature type="transmembrane region" description="Helical" evidence="8">
    <location>
        <begin position="102"/>
        <end position="122"/>
    </location>
</feature>
<dbReference type="InterPro" id="IPR020846">
    <property type="entry name" value="MFS_dom"/>
</dbReference>
<evidence type="ECO:0000313" key="11">
    <source>
        <dbReference type="Proteomes" id="UP001610444"/>
    </source>
</evidence>
<keyword evidence="3 7" id="KW-0813">Transport</keyword>
<gene>
    <name evidence="10" type="ORF">BJX68DRAFT_271704</name>
</gene>
<keyword evidence="5 8" id="KW-1133">Transmembrane helix</keyword>
<dbReference type="InterPro" id="IPR003663">
    <property type="entry name" value="Sugar/inositol_transpt"/>
</dbReference>
<dbReference type="InterPro" id="IPR005829">
    <property type="entry name" value="Sugar_transporter_CS"/>
</dbReference>
<dbReference type="InterPro" id="IPR005828">
    <property type="entry name" value="MFS_sugar_transport-like"/>
</dbReference>
<dbReference type="InterPro" id="IPR050360">
    <property type="entry name" value="MFS_Sugar_Transporters"/>
</dbReference>